<reference evidence="2 3" key="1">
    <citation type="submission" date="2022-11" db="EMBL/GenBank/DDBJ databases">
        <title>Minimal conservation of predation-associated metabolite biosynthetic gene clusters underscores biosynthetic potential of Myxococcota including descriptions for ten novel species: Archangium lansinium sp. nov., Myxococcus landrumus sp. nov., Nannocystis bai.</title>
        <authorList>
            <person name="Ahearne A."/>
            <person name="Stevens C."/>
            <person name="Phillips K."/>
        </authorList>
    </citation>
    <scope>NUCLEOTIDE SEQUENCE [LARGE SCALE GENOMIC DNA]</scope>
    <source>
        <strain evidence="2 3">MIWBW</strain>
    </source>
</reference>
<dbReference type="Proteomes" id="UP001207654">
    <property type="component" value="Unassembled WGS sequence"/>
</dbReference>
<feature type="domain" description="DUF6603" evidence="1">
    <location>
        <begin position="329"/>
        <end position="826"/>
    </location>
</feature>
<sequence>MANLDITIDPNTIQSVRDVIFALERTFQVSFLPEFLRTLDDTLPLQSVTFTANTEKQQYEFAVEFGIKIGEEGQGEDAESKHLILGLSMVLKPDQASGKFPHAAQYGAKVEVPVDWGGINGFIFEGQFTEKMGSTLALQCNLVEEQALPLASLVGGVAPALGLAIPEELSIPIRQNFLLVLMGQVASKRPRLLMGGGLSAGVDLGQLPLVGLYFTSGQTAANVTVDLLVATAHFTKDEVKGINGVLEEMSSPLRIRSSSAAVQELEFGAYLVAYAAIGGMVRSWYTPLKRRRTGTGVRSVRGLVPRQLPRAVGDDIPITLADNGAWLTVQRAVGPVHFEKLGLVYKDGAVQFVPEIVLSVGDLKLSLTGVAVRLPLPSGTTQLLLEGFGLEYENATLRIAGAFLRKKRDGYEEYAGMAALQMGVKGQTLGLAAIGAYAVPNNGQPSLFLYATLDYPLGGPPFFFVTGLAAGFGYNRAFTAPALENVQEFPLVKQAVEGTGKWDSDSATETVASQLDALTRYLKIQPDTGFLTLGVKFTSFKMLDGFALMYAAIGKSFELGLLGLARLTVPFSKPGSAAKDPLVFVELALQARFAPAEGVVMVRGQLTPASYLLGRSCRLTGGFAFATWFAGPHAGDFVLSQGGYHPSFKKPSHYPDVPRVGFHWQVDSKISISGESYFTLCAHAVMAGGYLKASYESGSAWASFTMGADFLISWRPYAYDIRLYVSFKAGLGCLKGSIGADLHIWGPSFGGKAQLDFWLFSVTVKFGNQSGVAPVPILWDEFRSSFLPEDREIVSAAVSEGLLRQYRSPQGDEIWIVNPKEFSLVTDSVIPSKKAVYVPSGKELTGNQDMGVAPMAMETNQLESEHRVSIKYKGTEVVANKFTVQEEKRKVPEALWGPPKTQTVGGQKRLRFPDVNARSFVENTLAGLRLEPAPVPNPADTKDLPVELLRYETTAMPDAYAWQSLPAFRARVLEDDARRDAIRQSIASNPARDALLSSLGFTPAEHVTLRADVADLFVFAPQVKEA</sequence>
<keyword evidence="3" id="KW-1185">Reference proteome</keyword>
<proteinExistence type="predicted"/>
<organism evidence="2 3">
    <name type="scientific">Archangium lansingense</name>
    <dbReference type="NCBI Taxonomy" id="2995310"/>
    <lineage>
        <taxon>Bacteria</taxon>
        <taxon>Pseudomonadati</taxon>
        <taxon>Myxococcota</taxon>
        <taxon>Myxococcia</taxon>
        <taxon>Myxococcales</taxon>
        <taxon>Cystobacterineae</taxon>
        <taxon>Archangiaceae</taxon>
        <taxon>Archangium</taxon>
    </lineage>
</organism>
<evidence type="ECO:0000259" key="1">
    <source>
        <dbReference type="Pfam" id="PF20248"/>
    </source>
</evidence>
<dbReference type="InterPro" id="IPR046538">
    <property type="entry name" value="DUF6603"/>
</dbReference>
<dbReference type="Pfam" id="PF20248">
    <property type="entry name" value="DUF6603"/>
    <property type="match status" value="1"/>
</dbReference>
<accession>A0ABT4AGC3</accession>
<evidence type="ECO:0000313" key="3">
    <source>
        <dbReference type="Proteomes" id="UP001207654"/>
    </source>
</evidence>
<dbReference type="EMBL" id="JAPNKA010000001">
    <property type="protein sequence ID" value="MCY1080731.1"/>
    <property type="molecule type" value="Genomic_DNA"/>
</dbReference>
<comment type="caution">
    <text evidence="2">The sequence shown here is derived from an EMBL/GenBank/DDBJ whole genome shotgun (WGS) entry which is preliminary data.</text>
</comment>
<protein>
    <submittedName>
        <fullName evidence="2">Transcriptional regulator</fullName>
    </submittedName>
</protein>
<gene>
    <name evidence="2" type="ORF">OV287_40435</name>
</gene>
<name>A0ABT4AGC3_9BACT</name>
<dbReference type="RefSeq" id="WP_267539369.1">
    <property type="nucleotide sequence ID" value="NZ_JAPNKA010000001.1"/>
</dbReference>
<evidence type="ECO:0000313" key="2">
    <source>
        <dbReference type="EMBL" id="MCY1080731.1"/>
    </source>
</evidence>